<dbReference type="Proteomes" id="UP000250235">
    <property type="component" value="Unassembled WGS sequence"/>
</dbReference>
<feature type="region of interest" description="Disordered" evidence="1">
    <location>
        <begin position="1"/>
        <end position="54"/>
    </location>
</feature>
<evidence type="ECO:0000256" key="1">
    <source>
        <dbReference type="SAM" id="MobiDB-lite"/>
    </source>
</evidence>
<feature type="compositionally biased region" description="Basic residues" evidence="1">
    <location>
        <begin position="29"/>
        <end position="38"/>
    </location>
</feature>
<organism evidence="2 3">
    <name type="scientific">Dorcoceras hygrometricum</name>
    <dbReference type="NCBI Taxonomy" id="472368"/>
    <lineage>
        <taxon>Eukaryota</taxon>
        <taxon>Viridiplantae</taxon>
        <taxon>Streptophyta</taxon>
        <taxon>Embryophyta</taxon>
        <taxon>Tracheophyta</taxon>
        <taxon>Spermatophyta</taxon>
        <taxon>Magnoliopsida</taxon>
        <taxon>eudicotyledons</taxon>
        <taxon>Gunneridae</taxon>
        <taxon>Pentapetalae</taxon>
        <taxon>asterids</taxon>
        <taxon>lamiids</taxon>
        <taxon>Lamiales</taxon>
        <taxon>Gesneriaceae</taxon>
        <taxon>Didymocarpoideae</taxon>
        <taxon>Trichosporeae</taxon>
        <taxon>Loxocarpinae</taxon>
        <taxon>Dorcoceras</taxon>
    </lineage>
</organism>
<dbReference type="AlphaFoldDB" id="A0A2Z7BUF2"/>
<dbReference type="GO" id="GO:0003676">
    <property type="term" value="F:nucleic acid binding"/>
    <property type="evidence" value="ECO:0007669"/>
    <property type="project" value="InterPro"/>
</dbReference>
<evidence type="ECO:0000313" key="3">
    <source>
        <dbReference type="Proteomes" id="UP000250235"/>
    </source>
</evidence>
<dbReference type="GO" id="GO:0008270">
    <property type="term" value="F:zinc ion binding"/>
    <property type="evidence" value="ECO:0007669"/>
    <property type="project" value="InterPro"/>
</dbReference>
<dbReference type="OrthoDB" id="1752116at2759"/>
<name>A0A2Z7BUF2_9LAMI</name>
<feature type="compositionally biased region" description="Basic residues" evidence="1">
    <location>
        <begin position="9"/>
        <end position="20"/>
    </location>
</feature>
<proteinExistence type="predicted"/>
<reference evidence="2 3" key="1">
    <citation type="journal article" date="2015" name="Proc. Natl. Acad. Sci. U.S.A.">
        <title>The resurrection genome of Boea hygrometrica: A blueprint for survival of dehydration.</title>
        <authorList>
            <person name="Xiao L."/>
            <person name="Yang G."/>
            <person name="Zhang L."/>
            <person name="Yang X."/>
            <person name="Zhao S."/>
            <person name="Ji Z."/>
            <person name="Zhou Q."/>
            <person name="Hu M."/>
            <person name="Wang Y."/>
            <person name="Chen M."/>
            <person name="Xu Y."/>
            <person name="Jin H."/>
            <person name="Xiao X."/>
            <person name="Hu G."/>
            <person name="Bao F."/>
            <person name="Hu Y."/>
            <person name="Wan P."/>
            <person name="Li L."/>
            <person name="Deng X."/>
            <person name="Kuang T."/>
            <person name="Xiang C."/>
            <person name="Zhu J.K."/>
            <person name="Oliver M.J."/>
            <person name="He Y."/>
        </authorList>
    </citation>
    <scope>NUCLEOTIDE SEQUENCE [LARGE SCALE GENOMIC DNA]</scope>
    <source>
        <strain evidence="3">cv. XS01</strain>
    </source>
</reference>
<protein>
    <submittedName>
        <fullName evidence="2">Uncharacterized protein</fullName>
    </submittedName>
</protein>
<gene>
    <name evidence="2" type="ORF">F511_39946</name>
</gene>
<dbReference type="EMBL" id="KV002037">
    <property type="protein sequence ID" value="KZV38191.1"/>
    <property type="molecule type" value="Genomic_DNA"/>
</dbReference>
<sequence>MGSSSSVKKGPRRKGKKRSAPAKEEKPTKKPKAKASKPNKHEDVCHHGHKPGHWRRNCKEYLEQLRTCSTLVHYFTNTARRKKSTINNSPNLHQLSSSSLPRTAITVPKKASEPKGSTSRSAESTLVKVSVAPAGGIGISRYGDISVTHEDLLALVRIEVAAGRHCA</sequence>
<accession>A0A2Z7BUF2</accession>
<keyword evidence="3" id="KW-1185">Reference proteome</keyword>
<dbReference type="SUPFAM" id="SSF57756">
    <property type="entry name" value="Retrovirus zinc finger-like domains"/>
    <property type="match status" value="1"/>
</dbReference>
<evidence type="ECO:0000313" key="2">
    <source>
        <dbReference type="EMBL" id="KZV38191.1"/>
    </source>
</evidence>
<dbReference type="InterPro" id="IPR036875">
    <property type="entry name" value="Znf_CCHC_sf"/>
</dbReference>